<feature type="chain" id="PRO_5021726851" description="Calcineurin-like phosphoesterase domain-containing protein" evidence="1">
    <location>
        <begin position="31"/>
        <end position="586"/>
    </location>
</feature>
<dbReference type="EMBL" id="BKAU01000001">
    <property type="protein sequence ID" value="GEP93953.1"/>
    <property type="molecule type" value="Genomic_DNA"/>
</dbReference>
<sequence>MKKLSRKIIRTALFIVLLMLSAQVNVFSQAFTFYQCAEVVGTNHATNNLAVRMNGLHGSIQVNNTGGSAKTYTVVIKNVDPDFVFLNAGTITAKGTNTLTFTWSITAGLVQTIWINPWYLTPWNFYFVAWGDSQHRPTRFQRLLAKSALINPVLSVAAGDCVQHGDDGGCIGCGNQSPAQPVTDQIYQDYLALFANYPTPVFEALGNHDITRGGWQALDDSNYGQGERLWRKYMGATEYSFTVHPTYTGGGIHFLINRFYYDMPNWNSRHYFGGCTPNAYLRFDNNDSVGVAISDFTEDALAANQTAAARISVTHHGFSMFIPDHNTVANARALYEDGNVDYMIFGHAHTYGTGTDSPSGIPFLRTGVANGDNTGAGNSPGFSLVNVNNGTITEDYILADNLDLAVNYTQNGATQTQGRATITCSGYALPYVRLKFKLSNANAVYQAVDSATGVNIPTFCRQFSDYTVVYVETSIGNGATRKVRVDAVPGLLSAMAKTAVNEGLEEADKDYTLFPNPAKGQATLKMPAGKQEYHVVMFDMSGRPLKEWKTWGGSLNIPLGGLPHGVYVLKISSGDKHLASKRLMVD</sequence>
<comment type="caution">
    <text evidence="4">The sequence shown here is derived from an EMBL/GenBank/DDBJ whole genome shotgun (WGS) entry which is preliminary data.</text>
</comment>
<dbReference type="Gene3D" id="3.60.21.10">
    <property type="match status" value="1"/>
</dbReference>
<keyword evidence="5" id="KW-1185">Reference proteome</keyword>
<evidence type="ECO:0008006" key="6">
    <source>
        <dbReference type="Google" id="ProtNLM"/>
    </source>
</evidence>
<evidence type="ECO:0000259" key="3">
    <source>
        <dbReference type="Pfam" id="PF18962"/>
    </source>
</evidence>
<evidence type="ECO:0000313" key="4">
    <source>
        <dbReference type="EMBL" id="GEP93953.1"/>
    </source>
</evidence>
<gene>
    <name evidence="4" type="ORF">CCY01nite_02130</name>
</gene>
<evidence type="ECO:0000259" key="2">
    <source>
        <dbReference type="Pfam" id="PF00149"/>
    </source>
</evidence>
<dbReference type="AlphaFoldDB" id="A0A512RE31"/>
<evidence type="ECO:0000313" key="5">
    <source>
        <dbReference type="Proteomes" id="UP000321436"/>
    </source>
</evidence>
<dbReference type="Proteomes" id="UP000321436">
    <property type="component" value="Unassembled WGS sequence"/>
</dbReference>
<proteinExistence type="predicted"/>
<keyword evidence="1" id="KW-0732">Signal</keyword>
<dbReference type="InterPro" id="IPR004843">
    <property type="entry name" value="Calcineurin-like_PHP"/>
</dbReference>
<dbReference type="InterPro" id="IPR029052">
    <property type="entry name" value="Metallo-depent_PP-like"/>
</dbReference>
<reference evidence="4 5" key="1">
    <citation type="submission" date="2019-07" db="EMBL/GenBank/DDBJ databases">
        <title>Whole genome shotgun sequence of Chitinophaga cymbidii NBRC 109752.</title>
        <authorList>
            <person name="Hosoyama A."/>
            <person name="Uohara A."/>
            <person name="Ohji S."/>
            <person name="Ichikawa N."/>
        </authorList>
    </citation>
    <scope>NUCLEOTIDE SEQUENCE [LARGE SCALE GENOMIC DNA]</scope>
    <source>
        <strain evidence="4 5">NBRC 109752</strain>
    </source>
</reference>
<dbReference type="GO" id="GO:0016787">
    <property type="term" value="F:hydrolase activity"/>
    <property type="evidence" value="ECO:0007669"/>
    <property type="project" value="InterPro"/>
</dbReference>
<feature type="domain" description="Secretion system C-terminal sorting" evidence="3">
    <location>
        <begin position="513"/>
        <end position="584"/>
    </location>
</feature>
<dbReference type="Pfam" id="PF00149">
    <property type="entry name" value="Metallophos"/>
    <property type="match status" value="1"/>
</dbReference>
<feature type="signal peptide" evidence="1">
    <location>
        <begin position="1"/>
        <end position="30"/>
    </location>
</feature>
<dbReference type="RefSeq" id="WP_146857455.1">
    <property type="nucleotide sequence ID" value="NZ_BKAU01000001.1"/>
</dbReference>
<evidence type="ECO:0000256" key="1">
    <source>
        <dbReference type="SAM" id="SignalP"/>
    </source>
</evidence>
<dbReference type="InterPro" id="IPR026444">
    <property type="entry name" value="Secre_tail"/>
</dbReference>
<organism evidence="4 5">
    <name type="scientific">Chitinophaga cymbidii</name>
    <dbReference type="NCBI Taxonomy" id="1096750"/>
    <lineage>
        <taxon>Bacteria</taxon>
        <taxon>Pseudomonadati</taxon>
        <taxon>Bacteroidota</taxon>
        <taxon>Chitinophagia</taxon>
        <taxon>Chitinophagales</taxon>
        <taxon>Chitinophagaceae</taxon>
        <taxon>Chitinophaga</taxon>
    </lineage>
</organism>
<feature type="domain" description="Calcineurin-like phosphoesterase" evidence="2">
    <location>
        <begin position="131"/>
        <end position="351"/>
    </location>
</feature>
<dbReference type="OrthoDB" id="154460at2"/>
<name>A0A512RE31_9BACT</name>
<dbReference type="SUPFAM" id="SSF56300">
    <property type="entry name" value="Metallo-dependent phosphatases"/>
    <property type="match status" value="1"/>
</dbReference>
<dbReference type="NCBIfam" id="TIGR04183">
    <property type="entry name" value="Por_Secre_tail"/>
    <property type="match status" value="1"/>
</dbReference>
<protein>
    <recommendedName>
        <fullName evidence="6">Calcineurin-like phosphoesterase domain-containing protein</fullName>
    </recommendedName>
</protein>
<dbReference type="Pfam" id="PF18962">
    <property type="entry name" value="Por_Secre_tail"/>
    <property type="match status" value="1"/>
</dbReference>
<accession>A0A512RE31</accession>